<dbReference type="AlphaFoldDB" id="A0A941GVA4"/>
<evidence type="ECO:0000256" key="1">
    <source>
        <dbReference type="SAM" id="MobiDB-lite"/>
    </source>
</evidence>
<organism evidence="2 3">
    <name type="scientific">Gomphosphaeria aponina SAG 52.96 = DSM 107014</name>
    <dbReference type="NCBI Taxonomy" id="1521640"/>
    <lineage>
        <taxon>Bacteria</taxon>
        <taxon>Bacillati</taxon>
        <taxon>Cyanobacteriota</taxon>
        <taxon>Cyanophyceae</taxon>
        <taxon>Oscillatoriophycideae</taxon>
        <taxon>Chroococcales</taxon>
        <taxon>Gomphosphaeriaceae</taxon>
        <taxon>Gomphosphaeria</taxon>
    </lineage>
</organism>
<feature type="non-terminal residue" evidence="2">
    <location>
        <position position="1"/>
    </location>
</feature>
<feature type="compositionally biased region" description="Polar residues" evidence="1">
    <location>
        <begin position="162"/>
        <end position="175"/>
    </location>
</feature>
<evidence type="ECO:0000313" key="3">
    <source>
        <dbReference type="Proteomes" id="UP000767446"/>
    </source>
</evidence>
<protein>
    <submittedName>
        <fullName evidence="2">Uncharacterized protein</fullName>
    </submittedName>
</protein>
<dbReference type="EMBL" id="JADQBC010000131">
    <property type="protein sequence ID" value="MBR8829397.1"/>
    <property type="molecule type" value="Genomic_DNA"/>
</dbReference>
<sequence>SQPVDDFAALLNEEIESEAVEESQPVDDFAALLNEEIESEAVEESPSVDDFAALLNEEIESEAVEESPSVDDFEAFLNEEIESEQINLEDLGIGANDFTEMIETEEVSVESATEQPKLQKSPVDDFAAMFQEEAETEQSSFNDLDFSADDVTEMIESEEDWNATNEQSGLEESQVNEFEELMNFELESSEEPNLAASQLEINPFLDEQENSSGDFDDFAELLQADFPDESPSTSENAEYNLDDLDDLFDFEEDDQTQPKNKK</sequence>
<feature type="compositionally biased region" description="Acidic residues" evidence="1">
    <location>
        <begin position="146"/>
        <end position="161"/>
    </location>
</feature>
<reference evidence="2" key="1">
    <citation type="submission" date="2021-02" db="EMBL/GenBank/DDBJ databases">
        <title>Metagenome analyses of Stigonema ocellatum DSM 106950, Chlorogloea purpurea SAG 13.99 and Gomphosphaeria aponina DSM 107014.</title>
        <authorList>
            <person name="Marter P."/>
            <person name="Huang S."/>
        </authorList>
    </citation>
    <scope>NUCLEOTIDE SEQUENCE</scope>
    <source>
        <strain evidence="2">JP213</strain>
    </source>
</reference>
<accession>A0A941GVA4</accession>
<feature type="compositionally biased region" description="Acidic residues" evidence="1">
    <location>
        <begin position="177"/>
        <end position="190"/>
    </location>
</feature>
<comment type="caution">
    <text evidence="2">The sequence shown here is derived from an EMBL/GenBank/DDBJ whole genome shotgun (WGS) entry which is preliminary data.</text>
</comment>
<dbReference type="Proteomes" id="UP000767446">
    <property type="component" value="Unassembled WGS sequence"/>
</dbReference>
<feature type="region of interest" description="Disordered" evidence="1">
    <location>
        <begin position="132"/>
        <end position="262"/>
    </location>
</feature>
<feature type="compositionally biased region" description="Acidic residues" evidence="1">
    <location>
        <begin position="206"/>
        <end position="219"/>
    </location>
</feature>
<name>A0A941GVA4_9CHRO</name>
<proteinExistence type="predicted"/>
<feature type="compositionally biased region" description="Acidic residues" evidence="1">
    <location>
        <begin position="240"/>
        <end position="255"/>
    </location>
</feature>
<gene>
    <name evidence="2" type="ORF">DSM107014_16115</name>
</gene>
<evidence type="ECO:0000313" key="2">
    <source>
        <dbReference type="EMBL" id="MBR8829397.1"/>
    </source>
</evidence>